<dbReference type="PANTHER" id="PTHR15004">
    <property type="entry name" value="GLUTAMYL-TRNA(GLN) AMIDOTRANSFERASE SUBUNIT C, MITOCHONDRIAL"/>
    <property type="match status" value="1"/>
</dbReference>
<evidence type="ECO:0000256" key="4">
    <source>
        <dbReference type="ARBA" id="ARBA00047380"/>
    </source>
</evidence>
<dbReference type="AlphaFoldDB" id="A0A0H2Q2Q1"/>
<dbReference type="NCBIfam" id="TIGR00135">
    <property type="entry name" value="gatC"/>
    <property type="match status" value="1"/>
</dbReference>
<dbReference type="SUPFAM" id="SSF141000">
    <property type="entry name" value="Glu-tRNAGln amidotransferase C subunit"/>
    <property type="match status" value="1"/>
</dbReference>
<dbReference type="Proteomes" id="UP000196503">
    <property type="component" value="Unassembled WGS sequence"/>
</dbReference>
<dbReference type="RefSeq" id="WP_016251984.1">
    <property type="nucleotide sequence ID" value="NZ_AP035890.1"/>
</dbReference>
<evidence type="ECO:0000313" key="8">
    <source>
        <dbReference type="EMBL" id="OUQ09582.1"/>
    </source>
</evidence>
<reference evidence="10 13" key="1">
    <citation type="submission" date="2015-06" db="EMBL/GenBank/DDBJ databases">
        <title>The Genome Sequence of Enterococcus cecorum 170AEA1.</title>
        <authorList>
            <consortium name="The Broad Institute Genomics Platform"/>
            <consortium name="The Broad Institute Genome Sequencing Center for Infectious Disease"/>
            <person name="Earl A.M."/>
            <person name="Van Tyne D."/>
            <person name="Lebreton F."/>
            <person name="Saavedra J.T."/>
            <person name="Gilmore M.S."/>
            <person name="Manson McGuire A."/>
            <person name="Clock S."/>
            <person name="Crupain M."/>
            <person name="Rangan U."/>
            <person name="Young S."/>
            <person name="Abouelleil A."/>
            <person name="Cao P."/>
            <person name="Chapman S.B."/>
            <person name="Griggs A."/>
            <person name="Priest M."/>
            <person name="Shea T."/>
            <person name="Wortman J."/>
            <person name="Nusbaum C."/>
            <person name="Birren B."/>
        </authorList>
    </citation>
    <scope>NUCLEOTIDE SEQUENCE [LARGE SCALE GENOMIC DNA]</scope>
    <source>
        <strain evidence="10 13">170AEA1</strain>
    </source>
</reference>
<dbReference type="EMBL" id="LEOY01000006">
    <property type="protein sequence ID" value="RBR30052.1"/>
    <property type="molecule type" value="Genomic_DNA"/>
</dbReference>
<dbReference type="GO" id="GO:0006450">
    <property type="term" value="P:regulation of translational fidelity"/>
    <property type="evidence" value="ECO:0007669"/>
    <property type="project" value="InterPro"/>
</dbReference>
<organism evidence="8 11">
    <name type="scientific">Enterococcus cecorum</name>
    <dbReference type="NCBI Taxonomy" id="44008"/>
    <lineage>
        <taxon>Bacteria</taxon>
        <taxon>Bacillati</taxon>
        <taxon>Bacillota</taxon>
        <taxon>Bacilli</taxon>
        <taxon>Lactobacillales</taxon>
        <taxon>Enterococcaceae</taxon>
        <taxon>Enterococcus</taxon>
    </lineage>
</organism>
<comment type="subunit">
    <text evidence="2 6">Heterotrimer of A, B and C subunits.</text>
</comment>
<evidence type="ECO:0000313" key="12">
    <source>
        <dbReference type="Proteomes" id="UP000196503"/>
    </source>
</evidence>
<dbReference type="EC" id="6.3.5.-" evidence="6"/>
<comment type="function">
    <text evidence="3 6">Allows the formation of correctly charged Asn-tRNA(Asn) or Gln-tRNA(Gln) through the transamidation of misacylated Asp-tRNA(Asn) or Glu-tRNA(Gln) in organisms which lack either or both of asparaginyl-tRNA or glutaminyl-tRNA synthetases. The reaction takes place in the presence of glutamine and ATP through an activated phospho-Asp-tRNA(Asn) or phospho-Glu-tRNA(Gln).</text>
</comment>
<accession>A0A0H2Q2Q1</accession>
<evidence type="ECO:0000256" key="2">
    <source>
        <dbReference type="ARBA" id="ARBA00011123"/>
    </source>
</evidence>
<dbReference type="EMBL" id="NFLC01000020">
    <property type="protein sequence ID" value="OUQ09582.1"/>
    <property type="molecule type" value="Genomic_DNA"/>
</dbReference>
<evidence type="ECO:0000313" key="9">
    <source>
        <dbReference type="EMBL" id="OUZ19311.1"/>
    </source>
</evidence>
<reference evidence="7" key="5">
    <citation type="submission" date="2023-03" db="EMBL/GenBank/DDBJ databases">
        <authorList>
            <person name="Shen W."/>
            <person name="Cai J."/>
        </authorList>
    </citation>
    <scope>NUCLEOTIDE SEQUENCE</scope>
    <source>
        <strain evidence="7">B245-2</strain>
    </source>
</reference>
<comment type="caution">
    <text evidence="8">The sequence shown here is derived from an EMBL/GenBank/DDBJ whole genome shotgun (WGS) entry which is preliminary data.</text>
</comment>
<reference evidence="11" key="2">
    <citation type="submission" date="2017-04" db="EMBL/GenBank/DDBJ databases">
        <title>Function of individual gut microbiota members based on whole genome sequencing of pure cultures obtained from chicken caecum.</title>
        <authorList>
            <person name="Medvecky M."/>
            <person name="Cejkova D."/>
            <person name="Polansky O."/>
            <person name="Karasova D."/>
            <person name="Kubasova T."/>
            <person name="Cizek A."/>
            <person name="Rychlik I."/>
        </authorList>
    </citation>
    <scope>NUCLEOTIDE SEQUENCE [LARGE SCALE GENOMIC DNA]</scope>
    <source>
        <strain evidence="11">An144</strain>
    </source>
</reference>
<comment type="catalytic activity">
    <reaction evidence="5 6">
        <text>L-glutamyl-tRNA(Gln) + L-glutamine + ATP + H2O = L-glutaminyl-tRNA(Gln) + L-glutamate + ADP + phosphate + H(+)</text>
        <dbReference type="Rhea" id="RHEA:17521"/>
        <dbReference type="Rhea" id="RHEA-COMP:9681"/>
        <dbReference type="Rhea" id="RHEA-COMP:9684"/>
        <dbReference type="ChEBI" id="CHEBI:15377"/>
        <dbReference type="ChEBI" id="CHEBI:15378"/>
        <dbReference type="ChEBI" id="CHEBI:29985"/>
        <dbReference type="ChEBI" id="CHEBI:30616"/>
        <dbReference type="ChEBI" id="CHEBI:43474"/>
        <dbReference type="ChEBI" id="CHEBI:58359"/>
        <dbReference type="ChEBI" id="CHEBI:78520"/>
        <dbReference type="ChEBI" id="CHEBI:78521"/>
        <dbReference type="ChEBI" id="CHEBI:456216"/>
    </reaction>
</comment>
<dbReference type="GO" id="GO:0070681">
    <property type="term" value="P:glutaminyl-tRNAGln biosynthesis via transamidation"/>
    <property type="evidence" value="ECO:0007669"/>
    <property type="project" value="TreeGrafter"/>
</dbReference>
<dbReference type="Proteomes" id="UP001255696">
    <property type="component" value="Unassembled WGS sequence"/>
</dbReference>
<sequence>MAISEEQVKHVAKLAKLAFPDEELHEFTTQLGKIIDMVELLEEVDTTGVPFTSNVIETVNVMREDVAQPGFDREELLRNVPESENGFIKVPAIIDNGEAGA</sequence>
<keyword evidence="6" id="KW-0648">Protein biosynthesis</keyword>
<dbReference type="GeneID" id="60871475"/>
<evidence type="ECO:0000256" key="1">
    <source>
        <dbReference type="ARBA" id="ARBA00010757"/>
    </source>
</evidence>
<protein>
    <recommendedName>
        <fullName evidence="6">Aspartyl/glutamyl-tRNA(Asn/Gln) amidotransferase subunit C</fullName>
        <shortName evidence="6">Asp/Glu-ADT subunit C</shortName>
        <ecNumber evidence="6">6.3.5.-</ecNumber>
    </recommendedName>
</protein>
<dbReference type="GO" id="GO:0006412">
    <property type="term" value="P:translation"/>
    <property type="evidence" value="ECO:0007669"/>
    <property type="project" value="UniProtKB-UniRule"/>
</dbReference>
<comment type="catalytic activity">
    <reaction evidence="4 6">
        <text>L-aspartyl-tRNA(Asn) + L-glutamine + ATP + H2O = L-asparaginyl-tRNA(Asn) + L-glutamate + ADP + phosphate + 2 H(+)</text>
        <dbReference type="Rhea" id="RHEA:14513"/>
        <dbReference type="Rhea" id="RHEA-COMP:9674"/>
        <dbReference type="Rhea" id="RHEA-COMP:9677"/>
        <dbReference type="ChEBI" id="CHEBI:15377"/>
        <dbReference type="ChEBI" id="CHEBI:15378"/>
        <dbReference type="ChEBI" id="CHEBI:29985"/>
        <dbReference type="ChEBI" id="CHEBI:30616"/>
        <dbReference type="ChEBI" id="CHEBI:43474"/>
        <dbReference type="ChEBI" id="CHEBI:58359"/>
        <dbReference type="ChEBI" id="CHEBI:78515"/>
        <dbReference type="ChEBI" id="CHEBI:78516"/>
        <dbReference type="ChEBI" id="CHEBI:456216"/>
    </reaction>
</comment>
<dbReference type="Proteomes" id="UP000196074">
    <property type="component" value="Unassembled WGS sequence"/>
</dbReference>
<evidence type="ECO:0000313" key="11">
    <source>
        <dbReference type="Proteomes" id="UP000196074"/>
    </source>
</evidence>
<keyword evidence="6" id="KW-0436">Ligase</keyword>
<keyword evidence="6" id="KW-0547">Nucleotide-binding</keyword>
<dbReference type="Pfam" id="PF02686">
    <property type="entry name" value="GatC"/>
    <property type="match status" value="1"/>
</dbReference>
<proteinExistence type="inferred from homology"/>
<dbReference type="EMBL" id="JARQBI010000021">
    <property type="protein sequence ID" value="MDT2797286.1"/>
    <property type="molecule type" value="Genomic_DNA"/>
</dbReference>
<evidence type="ECO:0000313" key="7">
    <source>
        <dbReference type="EMBL" id="MDT2797286.1"/>
    </source>
</evidence>
<dbReference type="Proteomes" id="UP000252800">
    <property type="component" value="Unassembled WGS sequence"/>
</dbReference>
<keyword evidence="8" id="KW-0808">Transferase</keyword>
<reference evidence="9 12" key="3">
    <citation type="submission" date="2017-05" db="EMBL/GenBank/DDBJ databases">
        <title>The Genome Sequence of Enterococcus faecium 2D5_DIV0622.</title>
        <authorList>
            <consortium name="The Broad Institute Genomics Platform"/>
            <consortium name="The Broad Institute Genomic Center for Infectious Diseases"/>
            <person name="Earl A."/>
            <person name="Manson A."/>
            <person name="Schwartman J."/>
            <person name="Gilmore M."/>
            <person name="Abouelleil A."/>
            <person name="Cao P."/>
            <person name="Chapman S."/>
            <person name="Cusick C."/>
            <person name="Shea T."/>
            <person name="Young S."/>
            <person name="Neafsey D."/>
            <person name="Nusbaum C."/>
            <person name="Birren B."/>
        </authorList>
    </citation>
    <scope>NUCLEOTIDE SEQUENCE [LARGE SCALE GENOMIC DNA]</scope>
    <source>
        <strain evidence="9 12">2D5_DIV0622</strain>
    </source>
</reference>
<reference evidence="8" key="4">
    <citation type="journal article" date="2018" name="BMC Genomics">
        <title>Whole genome sequencing and function prediction of 133 gut anaerobes isolated from chicken caecum in pure cultures.</title>
        <authorList>
            <person name="Medvecky M."/>
            <person name="Cejkova D."/>
            <person name="Polansky O."/>
            <person name="Karasova D."/>
            <person name="Kubasova T."/>
            <person name="Cizek A."/>
            <person name="Rychlik I."/>
        </authorList>
    </citation>
    <scope>NUCLEOTIDE SEQUENCE</scope>
    <source>
        <strain evidence="8">An144</strain>
    </source>
</reference>
<dbReference type="Gene3D" id="1.10.20.60">
    <property type="entry name" value="Glu-tRNAGln amidotransferase C subunit, N-terminal domain"/>
    <property type="match status" value="1"/>
</dbReference>
<dbReference type="PANTHER" id="PTHR15004:SF0">
    <property type="entry name" value="GLUTAMYL-TRNA(GLN) AMIDOTRANSFERASE SUBUNIT C, MITOCHONDRIAL"/>
    <property type="match status" value="1"/>
</dbReference>
<evidence type="ECO:0000256" key="5">
    <source>
        <dbReference type="ARBA" id="ARBA00047913"/>
    </source>
</evidence>
<keyword evidence="6" id="KW-0067">ATP-binding</keyword>
<dbReference type="GO" id="GO:0005524">
    <property type="term" value="F:ATP binding"/>
    <property type="evidence" value="ECO:0007669"/>
    <property type="project" value="UniProtKB-KW"/>
</dbReference>
<name>A0A0H2Q2Q1_9ENTE</name>
<dbReference type="InterPro" id="IPR003837">
    <property type="entry name" value="GatC"/>
</dbReference>
<evidence type="ECO:0000313" key="13">
    <source>
        <dbReference type="Proteomes" id="UP000252800"/>
    </source>
</evidence>
<evidence type="ECO:0000256" key="6">
    <source>
        <dbReference type="HAMAP-Rule" id="MF_00122"/>
    </source>
</evidence>
<dbReference type="HAMAP" id="MF_00122">
    <property type="entry name" value="GatC"/>
    <property type="match status" value="1"/>
</dbReference>
<gene>
    <name evidence="6 7" type="primary">gatC</name>
    <name evidence="9" type="ORF">A5869_000960</name>
    <name evidence="8" type="ORF">B5E88_09470</name>
    <name evidence="10" type="ORF">EB18_01055</name>
    <name evidence="7" type="ORF">P7H47_08540</name>
</gene>
<dbReference type="EMBL" id="NIBL01000001">
    <property type="protein sequence ID" value="OUZ19311.1"/>
    <property type="molecule type" value="Genomic_DNA"/>
</dbReference>
<dbReference type="GO" id="GO:0016740">
    <property type="term" value="F:transferase activity"/>
    <property type="evidence" value="ECO:0007669"/>
    <property type="project" value="UniProtKB-KW"/>
</dbReference>
<dbReference type="InterPro" id="IPR036113">
    <property type="entry name" value="Asp/Glu-ADT_sf_sub_c"/>
</dbReference>
<comment type="similarity">
    <text evidence="1 6">Belongs to the GatC family.</text>
</comment>
<evidence type="ECO:0000313" key="10">
    <source>
        <dbReference type="EMBL" id="RBR30052.1"/>
    </source>
</evidence>
<dbReference type="GO" id="GO:0050567">
    <property type="term" value="F:glutaminyl-tRNA synthase (glutamine-hydrolyzing) activity"/>
    <property type="evidence" value="ECO:0007669"/>
    <property type="project" value="UniProtKB-UniRule"/>
</dbReference>
<evidence type="ECO:0000256" key="3">
    <source>
        <dbReference type="ARBA" id="ARBA00024799"/>
    </source>
</evidence>